<dbReference type="OrthoDB" id="417877at2759"/>
<evidence type="ECO:0000256" key="1">
    <source>
        <dbReference type="ARBA" id="ARBA00022630"/>
    </source>
</evidence>
<keyword evidence="8" id="KW-1185">Reference proteome</keyword>
<evidence type="ECO:0000256" key="4">
    <source>
        <dbReference type="SAM" id="MobiDB-lite"/>
    </source>
</evidence>
<evidence type="ECO:0000259" key="6">
    <source>
        <dbReference type="Pfam" id="PF01494"/>
    </source>
</evidence>
<dbReference type="PANTHER" id="PTHR46720">
    <property type="entry name" value="HYDROXYLASE, PUTATIVE (AFU_ORTHOLOGUE AFUA_3G01460)-RELATED"/>
    <property type="match status" value="1"/>
</dbReference>
<dbReference type="Gene3D" id="3.50.50.60">
    <property type="entry name" value="FAD/NAD(P)-binding domain"/>
    <property type="match status" value="1"/>
</dbReference>
<dbReference type="PANTHER" id="PTHR46720:SF3">
    <property type="entry name" value="FAD-BINDING DOMAIN-CONTAINING PROTEIN-RELATED"/>
    <property type="match status" value="1"/>
</dbReference>
<keyword evidence="3" id="KW-0560">Oxidoreductase</keyword>
<gene>
    <name evidence="7" type="ORF">ALECFALPRED_001302</name>
</gene>
<feature type="region of interest" description="Disordered" evidence="4">
    <location>
        <begin position="1"/>
        <end position="22"/>
    </location>
</feature>
<dbReference type="GO" id="GO:0016491">
    <property type="term" value="F:oxidoreductase activity"/>
    <property type="evidence" value="ECO:0007669"/>
    <property type="project" value="UniProtKB-KW"/>
</dbReference>
<keyword evidence="5" id="KW-0472">Membrane</keyword>
<dbReference type="Proteomes" id="UP000664203">
    <property type="component" value="Unassembled WGS sequence"/>
</dbReference>
<comment type="caution">
    <text evidence="7">The sequence shown here is derived from an EMBL/GenBank/DDBJ whole genome shotgun (WGS) entry which is preliminary data.</text>
</comment>
<evidence type="ECO:0000256" key="3">
    <source>
        <dbReference type="ARBA" id="ARBA00023002"/>
    </source>
</evidence>
<evidence type="ECO:0000256" key="2">
    <source>
        <dbReference type="ARBA" id="ARBA00022827"/>
    </source>
</evidence>
<feature type="transmembrane region" description="Helical" evidence="5">
    <location>
        <begin position="25"/>
        <end position="44"/>
    </location>
</feature>
<dbReference type="InterPro" id="IPR036188">
    <property type="entry name" value="FAD/NAD-bd_sf"/>
</dbReference>
<dbReference type="Pfam" id="PF01494">
    <property type="entry name" value="FAD_binding_3"/>
    <property type="match status" value="1"/>
</dbReference>
<reference evidence="7" key="1">
    <citation type="submission" date="2021-03" db="EMBL/GenBank/DDBJ databases">
        <authorList>
            <person name="Tagirdzhanova G."/>
        </authorList>
    </citation>
    <scope>NUCLEOTIDE SEQUENCE</scope>
</reference>
<evidence type="ECO:0000313" key="7">
    <source>
        <dbReference type="EMBL" id="CAF9919798.1"/>
    </source>
</evidence>
<dbReference type="InterPro" id="IPR051104">
    <property type="entry name" value="FAD_monoxygenase"/>
</dbReference>
<keyword evidence="1" id="KW-0285">Flavoprotein</keyword>
<evidence type="ECO:0000256" key="5">
    <source>
        <dbReference type="SAM" id="Phobius"/>
    </source>
</evidence>
<dbReference type="GO" id="GO:0044550">
    <property type="term" value="P:secondary metabolite biosynthetic process"/>
    <property type="evidence" value="ECO:0007669"/>
    <property type="project" value="TreeGrafter"/>
</dbReference>
<feature type="compositionally biased region" description="Low complexity" evidence="4">
    <location>
        <begin position="1"/>
        <end position="20"/>
    </location>
</feature>
<organism evidence="7 8">
    <name type="scientific">Alectoria fallacina</name>
    <dbReference type="NCBI Taxonomy" id="1903189"/>
    <lineage>
        <taxon>Eukaryota</taxon>
        <taxon>Fungi</taxon>
        <taxon>Dikarya</taxon>
        <taxon>Ascomycota</taxon>
        <taxon>Pezizomycotina</taxon>
        <taxon>Lecanoromycetes</taxon>
        <taxon>OSLEUM clade</taxon>
        <taxon>Lecanoromycetidae</taxon>
        <taxon>Lecanorales</taxon>
        <taxon>Lecanorineae</taxon>
        <taxon>Parmeliaceae</taxon>
        <taxon>Alectoria</taxon>
    </lineage>
</organism>
<name>A0A8H3FD22_9LECA</name>
<keyword evidence="2" id="KW-0274">FAD</keyword>
<protein>
    <recommendedName>
        <fullName evidence="6">FAD-binding domain-containing protein</fullName>
    </recommendedName>
</protein>
<dbReference type="EMBL" id="CAJPDR010000128">
    <property type="protein sequence ID" value="CAF9919798.1"/>
    <property type="molecule type" value="Genomic_DNA"/>
</dbReference>
<dbReference type="SUPFAM" id="SSF54373">
    <property type="entry name" value="FAD-linked reductases, C-terminal domain"/>
    <property type="match status" value="1"/>
</dbReference>
<dbReference type="AlphaFoldDB" id="A0A8H3FD22"/>
<keyword evidence="5" id="KW-0812">Transmembrane</keyword>
<sequence>MTRTDSTMTSTTNAPTTESSKPNTFSVAIVGGGIGGLALALGLLKYDHIDVQIYEAAHSFGEIGAGVAFGVNTQCALKLIGPHAWGAFEKHATPNKWESHADVFADHIVGQGEHEGELICSQKTKGGMRSVHRAHFLDELVRGVPTERAHFNKRVQSIEEKQGSPVVLHFKDGMTATADAVVGADGIHSSTREFILGERDMSVHSVFAGSVAYRGLIPMDKAVEKLGAEYAQNSMFLCGPGKAILSYPIDLGKILNIVVMDFERPSWESEKWIMPATYAQLDALFTGWGEKARSLIALLDSPSLTVWAMRDDLPAPTYTVGHVAMMGDAAHATTPFQGQGAGQAIEDALVLETVLGRVGDAKSIANAFAAYDQVRRPRSQRVVKTSREAGRLVGMLTEGVGSDLVKIRQRLETRMHWIWNRDLEKQNAEAVALFEESL</sequence>
<feature type="domain" description="FAD-binding" evidence="6">
    <location>
        <begin position="26"/>
        <end position="385"/>
    </location>
</feature>
<dbReference type="InterPro" id="IPR002938">
    <property type="entry name" value="FAD-bd"/>
</dbReference>
<dbReference type="GO" id="GO:0071949">
    <property type="term" value="F:FAD binding"/>
    <property type="evidence" value="ECO:0007669"/>
    <property type="project" value="InterPro"/>
</dbReference>
<dbReference type="PRINTS" id="PR00420">
    <property type="entry name" value="RNGMNOXGNASE"/>
</dbReference>
<evidence type="ECO:0000313" key="8">
    <source>
        <dbReference type="Proteomes" id="UP000664203"/>
    </source>
</evidence>
<proteinExistence type="predicted"/>
<keyword evidence="5" id="KW-1133">Transmembrane helix</keyword>
<accession>A0A8H3FD22</accession>
<dbReference type="SUPFAM" id="SSF51905">
    <property type="entry name" value="FAD/NAD(P)-binding domain"/>
    <property type="match status" value="1"/>
</dbReference>